<proteinExistence type="inferred from homology"/>
<keyword evidence="4" id="KW-0378">Hydrolase</keyword>
<evidence type="ECO:0000256" key="3">
    <source>
        <dbReference type="ARBA" id="ARBA00022525"/>
    </source>
</evidence>
<keyword evidence="3" id="KW-0964">Secreted</keyword>
<dbReference type="InterPro" id="IPR004843">
    <property type="entry name" value="Calcineurin-like_PHP"/>
</dbReference>
<keyword evidence="5" id="KW-0325">Glycoprotein</keyword>
<dbReference type="AlphaFoldDB" id="A0A1B2EZ07"/>
<feature type="signal peptide" evidence="6">
    <location>
        <begin position="1"/>
        <end position="19"/>
    </location>
</feature>
<dbReference type="Pfam" id="PF00149">
    <property type="entry name" value="Metallophos"/>
    <property type="match status" value="1"/>
</dbReference>
<sequence length="463" mass="49915">MRVLLALAGLTTAHMPGYAADPPGIIAVVSDIHFDPFATRDLAPRLANSEPKEWPAIFASVDGQSFSGRGEDTNQPLLTSAIGALSESAGNADLVIVSGDLLAHRFEEVAAQRLGVLPGSSAVRELAAKTALYVADALRKMLPGRPILIALGNNDSECGDYQLEPGGPFLASLSDTVRDLAGPDRLPQDFARTYQAGGYYAMHHPVLAGVTILVVNDVLWSTDYRDTCGTHGVQTAEAMMAWFERQLEDARAARRRIWLVHHIPVGIDPYATLRAPTGLNCPAQVTPFLKEPFASRFAGLLRDYAPTIQAGFSGHTHQDSYRLVMDAGIPVGVEKVTPSISPIFGNNPGFHLFDYDRQTGDMTDFSTWYLTNLEQASATVPGEWRREYVFSAAYNERSYSAASIKRIADAMLGAEASGEGVRSTFRRLYPVGHGEIPAGALSAHACAISNLASSSYAACYCHQ</sequence>
<dbReference type="SUPFAM" id="SSF56300">
    <property type="entry name" value="Metallo-dependent phosphatases"/>
    <property type="match status" value="1"/>
</dbReference>
<evidence type="ECO:0000259" key="8">
    <source>
        <dbReference type="Pfam" id="PF19272"/>
    </source>
</evidence>
<dbReference type="InterPro" id="IPR045473">
    <property type="entry name" value="ASM_C"/>
</dbReference>
<dbReference type="KEGG" id="moc:BB934_44240"/>
<dbReference type="EMBL" id="CP016620">
    <property type="protein sequence ID" value="ANY85201.1"/>
    <property type="molecule type" value="Genomic_DNA"/>
</dbReference>
<accession>A0A1B2EZ07</accession>
<evidence type="ECO:0000256" key="5">
    <source>
        <dbReference type="ARBA" id="ARBA00023180"/>
    </source>
</evidence>
<dbReference type="GO" id="GO:0008081">
    <property type="term" value="F:phosphoric diester hydrolase activity"/>
    <property type="evidence" value="ECO:0007669"/>
    <property type="project" value="TreeGrafter"/>
</dbReference>
<organism evidence="9">
    <name type="scientific">Microvirga ossetica</name>
    <dbReference type="NCBI Taxonomy" id="1882682"/>
    <lineage>
        <taxon>Bacteria</taxon>
        <taxon>Pseudomonadati</taxon>
        <taxon>Pseudomonadota</taxon>
        <taxon>Alphaproteobacteria</taxon>
        <taxon>Hyphomicrobiales</taxon>
        <taxon>Methylobacteriaceae</taxon>
        <taxon>Microvirga</taxon>
    </lineage>
</organism>
<dbReference type="InterPro" id="IPR029052">
    <property type="entry name" value="Metallo-depent_PP-like"/>
</dbReference>
<feature type="domain" description="Sphingomyelin phosphodiesterase C-terminal" evidence="8">
    <location>
        <begin position="343"/>
        <end position="460"/>
    </location>
</feature>
<name>A0A1B2EZ07_9HYPH</name>
<protein>
    <submittedName>
        <fullName evidence="9">Uncharacterized protein</fullName>
    </submittedName>
</protein>
<evidence type="ECO:0000256" key="6">
    <source>
        <dbReference type="SAM" id="SignalP"/>
    </source>
</evidence>
<reference evidence="9" key="1">
    <citation type="submission" date="2016-07" db="EMBL/GenBank/DDBJ databases">
        <title>Microvirga ossetica sp. nov. a new species of rhizobia isolated from root nodules of the legume species Vicia alpestris Steven originated from North Ossetia region in the Caucasus.</title>
        <authorList>
            <person name="Safronova V.I."/>
            <person name="Kuznetsova I.G."/>
            <person name="Sazanova A.L."/>
            <person name="Belimov A."/>
            <person name="Andronov E."/>
            <person name="Osledkin Y.S."/>
            <person name="Onishchuk O.P."/>
            <person name="Kurchak O.N."/>
            <person name="Shaposhnikov A.I."/>
            <person name="Willems A."/>
            <person name="Tikhonovich I.A."/>
        </authorList>
    </citation>
    <scope>NUCLEOTIDE SEQUENCE [LARGE SCALE GENOMIC DNA]</scope>
    <source>
        <strain evidence="9">V5/3M</strain>
        <plasmid evidence="9">unnamed4</plasmid>
    </source>
</reference>
<keyword evidence="9" id="KW-0614">Plasmid</keyword>
<geneLocation type="plasmid" evidence="9">
    <name>unnamed4</name>
</geneLocation>
<feature type="chain" id="PRO_5008536579" evidence="6">
    <location>
        <begin position="20"/>
        <end position="463"/>
    </location>
</feature>
<evidence type="ECO:0000313" key="9">
    <source>
        <dbReference type="EMBL" id="ANY85201.1"/>
    </source>
</evidence>
<feature type="domain" description="Calcineurin-like phosphoesterase" evidence="7">
    <location>
        <begin position="26"/>
        <end position="318"/>
    </location>
</feature>
<evidence type="ECO:0000256" key="4">
    <source>
        <dbReference type="ARBA" id="ARBA00022801"/>
    </source>
</evidence>
<comment type="subcellular location">
    <subcellularLocation>
        <location evidence="1">Secreted</location>
    </subcellularLocation>
</comment>
<evidence type="ECO:0000259" key="7">
    <source>
        <dbReference type="Pfam" id="PF00149"/>
    </source>
</evidence>
<keyword evidence="6" id="KW-0732">Signal</keyword>
<dbReference type="Gene3D" id="3.60.21.10">
    <property type="match status" value="1"/>
</dbReference>
<dbReference type="PANTHER" id="PTHR10340:SF57">
    <property type="entry name" value="METALLOPHOS DOMAIN-CONTAINING PROTEIN"/>
    <property type="match status" value="1"/>
</dbReference>
<evidence type="ECO:0000256" key="2">
    <source>
        <dbReference type="ARBA" id="ARBA00008234"/>
    </source>
</evidence>
<gene>
    <name evidence="9" type="ORF">BB934_44240</name>
</gene>
<evidence type="ECO:0000256" key="1">
    <source>
        <dbReference type="ARBA" id="ARBA00004613"/>
    </source>
</evidence>
<dbReference type="Pfam" id="PF19272">
    <property type="entry name" value="ASMase_C"/>
    <property type="match status" value="1"/>
</dbReference>
<dbReference type="GO" id="GO:0005615">
    <property type="term" value="C:extracellular space"/>
    <property type="evidence" value="ECO:0007669"/>
    <property type="project" value="TreeGrafter"/>
</dbReference>
<dbReference type="PANTHER" id="PTHR10340">
    <property type="entry name" value="SPHINGOMYELIN PHOSPHODIESTERASE"/>
    <property type="match status" value="1"/>
</dbReference>
<comment type="similarity">
    <text evidence="2">Belongs to the acid sphingomyelinase family.</text>
</comment>